<feature type="transmembrane region" description="Helical" evidence="10">
    <location>
        <begin position="83"/>
        <end position="101"/>
    </location>
</feature>
<accession>A0A6A6Q738</accession>
<evidence type="ECO:0000256" key="3">
    <source>
        <dbReference type="ARBA" id="ARBA00022538"/>
    </source>
</evidence>
<proteinExistence type="predicted"/>
<dbReference type="InterPro" id="IPR003855">
    <property type="entry name" value="K+_transporter"/>
</dbReference>
<protein>
    <submittedName>
        <fullName evidence="13">Potassium uptake protein</fullName>
    </submittedName>
</protein>
<evidence type="ECO:0000313" key="13">
    <source>
        <dbReference type="EMBL" id="KAF2487453.1"/>
    </source>
</evidence>
<dbReference type="PANTHER" id="PTHR30540:SF83">
    <property type="entry name" value="K+ POTASSIUM TRANSPORTER"/>
    <property type="match status" value="1"/>
</dbReference>
<dbReference type="RefSeq" id="XP_033594022.1">
    <property type="nucleotide sequence ID" value="XM_033730504.1"/>
</dbReference>
<feature type="compositionally biased region" description="Basic and acidic residues" evidence="9">
    <location>
        <begin position="9"/>
        <end position="20"/>
    </location>
</feature>
<comment type="subcellular location">
    <subcellularLocation>
        <location evidence="1">Membrane</location>
        <topology evidence="1">Multi-pass membrane protein</topology>
    </subcellularLocation>
</comment>
<feature type="transmembrane region" description="Helical" evidence="10">
    <location>
        <begin position="318"/>
        <end position="339"/>
    </location>
</feature>
<evidence type="ECO:0000259" key="12">
    <source>
        <dbReference type="Pfam" id="PF22776"/>
    </source>
</evidence>
<keyword evidence="14" id="KW-1185">Reference proteome</keyword>
<dbReference type="GO" id="GO:0016020">
    <property type="term" value="C:membrane"/>
    <property type="evidence" value="ECO:0007669"/>
    <property type="project" value="UniProtKB-SubCell"/>
</dbReference>
<feature type="transmembrane region" description="Helical" evidence="10">
    <location>
        <begin position="47"/>
        <end position="71"/>
    </location>
</feature>
<keyword evidence="6 10" id="KW-1133">Transmembrane helix</keyword>
<dbReference type="Proteomes" id="UP000799767">
    <property type="component" value="Unassembled WGS sequence"/>
</dbReference>
<dbReference type="PANTHER" id="PTHR30540">
    <property type="entry name" value="OSMOTIC STRESS POTASSIUM TRANSPORTER"/>
    <property type="match status" value="1"/>
</dbReference>
<sequence>MGRRSSRGRSLDRKSTRSFHADDDPNYSGLLRPGDYKKRQIFSGSKLFFLAYQSIGVIYGDIGTSPLYVFSSTFGNKAPSRDNLIGVTSLILWALIAYPTVKYCLIVLNADNEGEGGTFSCYSLLSRYVNITHRDPKEEPLVKLERYKTEELSRSNRHVRNVVEGSTFLKVLLRVIGVLAVSMVMSDGVLTPAQSVLGAVQGLNVAAPDISHGVVIGVTCAILVLLFAIQPFGTTKLGATFAPIVIIWLGLLAGFGINNLVHHDWRVLKAFNPGEAFMYLIRNKEEGWKSLGGVLLAFTGVEALFADLGAFSKKAIRISWFSWCLPCLLLTYTGQAAYISVVPSAYASPVFSTCPKGAVIPTLILAVLAAIVASQAIITATFQLISQIIKLSYFPPLKVIHTSKIYHHQLYVPMANYLLCIGTVAVAAVFNNTNSLGNAYGVCVIFVTFFDTLMTALTALIVWRVKPYYVFLPWLAFASLDGAFLSSALLKVPTGAWFTLTLAAILALIFLLWRFGKESQWRAEAEDRHNISKFVNRDDAGNLRLAGYKGGENLSVIKGLGIYFDKSGLKTPQVFSQYISKFVCIPEVMVFFHMRPLEYPTVSPDERFIVSRIKSLPNCYRVVLRYGFMDEVITPDLASLIYRNLREYVLRDMAPRVAEKGIPAPEMAMLGPKYGNAQALAPGIETSLNDKDASRANSTEEALHDEEQLDLVSLEHAYEHRVLYILGKEELVVKRGTRWWKQVLLRTFLLFRDYSRNKMSNIKLPTDRLVELGFIKEMGDTGRQKE</sequence>
<feature type="transmembrane region" description="Helical" evidence="10">
    <location>
        <begin position="359"/>
        <end position="389"/>
    </location>
</feature>
<keyword evidence="2" id="KW-0813">Transport</keyword>
<feature type="transmembrane region" description="Helical" evidence="10">
    <location>
        <begin position="470"/>
        <end position="490"/>
    </location>
</feature>
<dbReference type="GeneID" id="54471506"/>
<feature type="transmembrane region" description="Helical" evidence="10">
    <location>
        <begin position="496"/>
        <end position="513"/>
    </location>
</feature>
<gene>
    <name evidence="13" type="ORF">BDY17DRAFT_244157</name>
</gene>
<dbReference type="Pfam" id="PF02705">
    <property type="entry name" value="K_trans"/>
    <property type="match status" value="1"/>
</dbReference>
<dbReference type="InterPro" id="IPR053952">
    <property type="entry name" value="K_trans_C"/>
</dbReference>
<keyword evidence="3" id="KW-0633">Potassium transport</keyword>
<evidence type="ECO:0000256" key="6">
    <source>
        <dbReference type="ARBA" id="ARBA00022989"/>
    </source>
</evidence>
<feature type="region of interest" description="Disordered" evidence="9">
    <location>
        <begin position="1"/>
        <end position="20"/>
    </location>
</feature>
<keyword evidence="5" id="KW-0630">Potassium</keyword>
<evidence type="ECO:0000256" key="9">
    <source>
        <dbReference type="SAM" id="MobiDB-lite"/>
    </source>
</evidence>
<evidence type="ECO:0000256" key="2">
    <source>
        <dbReference type="ARBA" id="ARBA00022448"/>
    </source>
</evidence>
<dbReference type="EMBL" id="MU001631">
    <property type="protein sequence ID" value="KAF2487453.1"/>
    <property type="molecule type" value="Genomic_DNA"/>
</dbReference>
<keyword evidence="8 10" id="KW-0472">Membrane</keyword>
<feature type="transmembrane region" description="Helical" evidence="10">
    <location>
        <begin position="439"/>
        <end position="463"/>
    </location>
</feature>
<dbReference type="Pfam" id="PF22776">
    <property type="entry name" value="K_trans_C"/>
    <property type="match status" value="1"/>
</dbReference>
<keyword evidence="4 10" id="KW-0812">Transmembrane</keyword>
<evidence type="ECO:0000256" key="4">
    <source>
        <dbReference type="ARBA" id="ARBA00022692"/>
    </source>
</evidence>
<name>A0A6A6Q738_9PEZI</name>
<dbReference type="AlphaFoldDB" id="A0A6A6Q738"/>
<keyword evidence="7" id="KW-0406">Ion transport</keyword>
<evidence type="ECO:0000313" key="14">
    <source>
        <dbReference type="Proteomes" id="UP000799767"/>
    </source>
</evidence>
<feature type="domain" description="K+ potassium transporter C-terminal" evidence="12">
    <location>
        <begin position="559"/>
        <end position="778"/>
    </location>
</feature>
<dbReference type="InterPro" id="IPR053951">
    <property type="entry name" value="K_trans_N"/>
</dbReference>
<dbReference type="NCBIfam" id="TIGR00794">
    <property type="entry name" value="kup"/>
    <property type="match status" value="1"/>
</dbReference>
<dbReference type="OrthoDB" id="504708at2759"/>
<dbReference type="GO" id="GO:0015079">
    <property type="term" value="F:potassium ion transmembrane transporter activity"/>
    <property type="evidence" value="ECO:0007669"/>
    <property type="project" value="InterPro"/>
</dbReference>
<evidence type="ECO:0000259" key="11">
    <source>
        <dbReference type="Pfam" id="PF02705"/>
    </source>
</evidence>
<reference evidence="13" key="1">
    <citation type="journal article" date="2020" name="Stud. Mycol.">
        <title>101 Dothideomycetes genomes: a test case for predicting lifestyles and emergence of pathogens.</title>
        <authorList>
            <person name="Haridas S."/>
            <person name="Albert R."/>
            <person name="Binder M."/>
            <person name="Bloem J."/>
            <person name="Labutti K."/>
            <person name="Salamov A."/>
            <person name="Andreopoulos B."/>
            <person name="Baker S."/>
            <person name="Barry K."/>
            <person name="Bills G."/>
            <person name="Bluhm B."/>
            <person name="Cannon C."/>
            <person name="Castanera R."/>
            <person name="Culley D."/>
            <person name="Daum C."/>
            <person name="Ezra D."/>
            <person name="Gonzalez J."/>
            <person name="Henrissat B."/>
            <person name="Kuo A."/>
            <person name="Liang C."/>
            <person name="Lipzen A."/>
            <person name="Lutzoni F."/>
            <person name="Magnuson J."/>
            <person name="Mondo S."/>
            <person name="Nolan M."/>
            <person name="Ohm R."/>
            <person name="Pangilinan J."/>
            <person name="Park H.-J."/>
            <person name="Ramirez L."/>
            <person name="Alfaro M."/>
            <person name="Sun H."/>
            <person name="Tritt A."/>
            <person name="Yoshinaga Y."/>
            <person name="Zwiers L.-H."/>
            <person name="Turgeon B."/>
            <person name="Goodwin S."/>
            <person name="Spatafora J."/>
            <person name="Crous P."/>
            <person name="Grigoriev I."/>
        </authorList>
    </citation>
    <scope>NUCLEOTIDE SEQUENCE</scope>
    <source>
        <strain evidence="13">CBS 113389</strain>
    </source>
</reference>
<evidence type="ECO:0000256" key="5">
    <source>
        <dbReference type="ARBA" id="ARBA00022958"/>
    </source>
</evidence>
<feature type="domain" description="K+ potassium transporter integral membrane" evidence="11">
    <location>
        <begin position="50"/>
        <end position="536"/>
    </location>
</feature>
<feature type="transmembrane region" description="Helical" evidence="10">
    <location>
        <begin position="241"/>
        <end position="261"/>
    </location>
</feature>
<evidence type="ECO:0000256" key="1">
    <source>
        <dbReference type="ARBA" id="ARBA00004141"/>
    </source>
</evidence>
<evidence type="ECO:0000256" key="7">
    <source>
        <dbReference type="ARBA" id="ARBA00023065"/>
    </source>
</evidence>
<evidence type="ECO:0000256" key="8">
    <source>
        <dbReference type="ARBA" id="ARBA00023136"/>
    </source>
</evidence>
<organism evidence="13 14">
    <name type="scientific">Neohortaea acidophila</name>
    <dbReference type="NCBI Taxonomy" id="245834"/>
    <lineage>
        <taxon>Eukaryota</taxon>
        <taxon>Fungi</taxon>
        <taxon>Dikarya</taxon>
        <taxon>Ascomycota</taxon>
        <taxon>Pezizomycotina</taxon>
        <taxon>Dothideomycetes</taxon>
        <taxon>Dothideomycetidae</taxon>
        <taxon>Mycosphaerellales</taxon>
        <taxon>Teratosphaeriaceae</taxon>
        <taxon>Neohortaea</taxon>
    </lineage>
</organism>
<feature type="transmembrane region" description="Helical" evidence="10">
    <location>
        <begin position="210"/>
        <end position="229"/>
    </location>
</feature>
<feature type="transmembrane region" description="Helical" evidence="10">
    <location>
        <begin position="410"/>
        <end position="433"/>
    </location>
</feature>
<evidence type="ECO:0000256" key="10">
    <source>
        <dbReference type="SAM" id="Phobius"/>
    </source>
</evidence>